<dbReference type="RefSeq" id="WP_209645523.1">
    <property type="nucleotide sequence ID" value="NZ_JAGINW010000001.1"/>
</dbReference>
<proteinExistence type="predicted"/>
<keyword evidence="4" id="KW-1185">Reference proteome</keyword>
<protein>
    <recommendedName>
        <fullName evidence="2">Condensation domain-containing protein</fullName>
    </recommendedName>
</protein>
<gene>
    <name evidence="3" type="ORF">JOF56_008932</name>
</gene>
<evidence type="ECO:0000313" key="3">
    <source>
        <dbReference type="EMBL" id="MBP2328547.1"/>
    </source>
</evidence>
<evidence type="ECO:0000256" key="1">
    <source>
        <dbReference type="SAM" id="MobiDB-lite"/>
    </source>
</evidence>
<dbReference type="Gene3D" id="3.30.559.30">
    <property type="entry name" value="Nonribosomal peptide synthetase, condensation domain"/>
    <property type="match status" value="1"/>
</dbReference>
<dbReference type="PANTHER" id="PTHR45527">
    <property type="entry name" value="NONRIBOSOMAL PEPTIDE SYNTHETASE"/>
    <property type="match status" value="1"/>
</dbReference>
<organism evidence="3 4">
    <name type="scientific">Kibdelosporangium banguiense</name>
    <dbReference type="NCBI Taxonomy" id="1365924"/>
    <lineage>
        <taxon>Bacteria</taxon>
        <taxon>Bacillati</taxon>
        <taxon>Actinomycetota</taxon>
        <taxon>Actinomycetes</taxon>
        <taxon>Pseudonocardiales</taxon>
        <taxon>Pseudonocardiaceae</taxon>
        <taxon>Kibdelosporangium</taxon>
    </lineage>
</organism>
<dbReference type="SUPFAM" id="SSF52777">
    <property type="entry name" value="CoA-dependent acyltransferases"/>
    <property type="match status" value="2"/>
</dbReference>
<feature type="domain" description="Condensation" evidence="2">
    <location>
        <begin position="68"/>
        <end position="359"/>
    </location>
</feature>
<evidence type="ECO:0000313" key="4">
    <source>
        <dbReference type="Proteomes" id="UP001519332"/>
    </source>
</evidence>
<accession>A0ABS4TVX1</accession>
<dbReference type="Gene3D" id="3.30.559.10">
    <property type="entry name" value="Chloramphenicol acetyltransferase-like domain"/>
    <property type="match status" value="1"/>
</dbReference>
<dbReference type="Proteomes" id="UP001519332">
    <property type="component" value="Unassembled WGS sequence"/>
</dbReference>
<sequence length="580" mass="62551">MTRSSRLRRPPILLSAPEPVAVAFTGQRAAEKPMTLGQLNILEWFRNASGHPYVTIGAELAVCGDVGVADVVETIAVLLARHEGLRTRYRDGDPPTQQVLDSGVLTLGVCSTDGSGPDRSAIAQRLLRQLRAEPLDPAGLPLRIAVAENTGTVVAAAMDISHLAADFGAVEIIKQEFAQMLADRSARRAGLPRHQPLDQAELESSPAQRRQAEMALRYWREQLSRMPQCLYATPRTAPSGDSVCAGLSSVAGALAASAIAARTRTSRASIVLAAVGAVLAQRTGYRELVFPALAGNRFGPRLAGYVGTLAQGCLTVLPVAGHDFDALVRTAWTAVLESCRHSRYDAFHRVEMARRIEHDRGVRFNYEPLFNSVAAETGVPSRDSSPAAIEQARRSTSVSLRPMPAGSSQLRFDLCQADHVLRLDLWTGDTRRVSPDELRSLLLAVENLLVAAAAGDLSAEEIRAAVRLEPITRGPDWVLADSCWVEPAEVQRVLDEAFGPDVAKVFAQAGDRQLVAYLAESESVRTPEQAHARYMAALAGHPTAIAPRHYVMCAAMPADPADRSQWRVLRSGDGRSPGES</sequence>
<dbReference type="InterPro" id="IPR023213">
    <property type="entry name" value="CAT-like_dom_sf"/>
</dbReference>
<reference evidence="3 4" key="1">
    <citation type="submission" date="2021-03" db="EMBL/GenBank/DDBJ databases">
        <title>Sequencing the genomes of 1000 actinobacteria strains.</title>
        <authorList>
            <person name="Klenk H.-P."/>
        </authorList>
    </citation>
    <scope>NUCLEOTIDE SEQUENCE [LARGE SCALE GENOMIC DNA]</scope>
    <source>
        <strain evidence="3 4">DSM 46670</strain>
    </source>
</reference>
<dbReference type="EMBL" id="JAGINW010000001">
    <property type="protein sequence ID" value="MBP2328547.1"/>
    <property type="molecule type" value="Genomic_DNA"/>
</dbReference>
<comment type="caution">
    <text evidence="3">The sequence shown here is derived from an EMBL/GenBank/DDBJ whole genome shotgun (WGS) entry which is preliminary data.</text>
</comment>
<dbReference type="PANTHER" id="PTHR45527:SF1">
    <property type="entry name" value="FATTY ACID SYNTHASE"/>
    <property type="match status" value="1"/>
</dbReference>
<feature type="region of interest" description="Disordered" evidence="1">
    <location>
        <begin position="377"/>
        <end position="402"/>
    </location>
</feature>
<feature type="region of interest" description="Disordered" evidence="1">
    <location>
        <begin position="190"/>
        <end position="209"/>
    </location>
</feature>
<evidence type="ECO:0000259" key="2">
    <source>
        <dbReference type="Pfam" id="PF00668"/>
    </source>
</evidence>
<dbReference type="Pfam" id="PF00668">
    <property type="entry name" value="Condensation"/>
    <property type="match status" value="1"/>
</dbReference>
<dbReference type="InterPro" id="IPR001242">
    <property type="entry name" value="Condensation_dom"/>
</dbReference>
<name>A0ABS4TVX1_9PSEU</name>